<dbReference type="Proteomes" id="UP001157002">
    <property type="component" value="Segment"/>
</dbReference>
<proteinExistence type="predicted"/>
<evidence type="ECO:0000313" key="1">
    <source>
        <dbReference type="EMBL" id="UVF62480.1"/>
    </source>
</evidence>
<evidence type="ECO:0000313" key="2">
    <source>
        <dbReference type="Proteomes" id="UP001157002"/>
    </source>
</evidence>
<name>A0A976UBJ7_9CAUD</name>
<dbReference type="RefSeq" id="YP_010806074.1">
    <property type="nucleotide sequence ID" value="NC_077214.1"/>
</dbReference>
<accession>A0A976UBJ7</accession>
<dbReference type="KEGG" id="vg:80545035"/>
<dbReference type="GeneID" id="80545035"/>
<organism evidence="1 2">
    <name type="scientific">Poseidoniales virus YSH_150918</name>
    <dbReference type="NCBI Taxonomy" id="3071324"/>
    <lineage>
        <taxon>Viruses</taxon>
        <taxon>Duplodnaviria</taxon>
        <taxon>Heunggongvirae</taxon>
        <taxon>Uroviricota</taxon>
        <taxon>Caudoviricetes</taxon>
        <taxon>Magrovirales</taxon>
        <taxon>Aoguangviridae</taxon>
        <taxon>Aobingvirus</taxon>
        <taxon>Aobingvirus yangshanense</taxon>
    </lineage>
</organism>
<protein>
    <submittedName>
        <fullName evidence="1">Uncharacterized protein</fullName>
    </submittedName>
</protein>
<keyword evidence="2" id="KW-1185">Reference proteome</keyword>
<dbReference type="EMBL" id="ON649702">
    <property type="protein sequence ID" value="UVF62480.1"/>
    <property type="molecule type" value="Genomic_DNA"/>
</dbReference>
<reference evidence="1 2" key="1">
    <citation type="submission" date="2022-05" db="EMBL/GenBank/DDBJ databases">
        <title>Diverse viruses of marine archaea discovered using metagenomics.</title>
        <authorList>
            <person name="Zhou Y."/>
        </authorList>
    </citation>
    <scope>NUCLEOTIDE SEQUENCE [LARGE SCALE GENOMIC DNA]</scope>
    <source>
        <strain evidence="1">YSH_150918</strain>
    </source>
</reference>
<sequence length="63" mass="7751">MMNLDEHMEVILCEIITRENMEEFLEEKIDEKEWREFVHSINKDFRYEAKVLAVTFWLERGGE</sequence>